<dbReference type="InterPro" id="IPR015856">
    <property type="entry name" value="ABC_transpr_CbiO/EcfA_su"/>
</dbReference>
<dbReference type="InterPro" id="IPR027417">
    <property type="entry name" value="P-loop_NTPase"/>
</dbReference>
<dbReference type="CDD" id="cd03225">
    <property type="entry name" value="ABC_cobalt_CbiO_domain1"/>
    <property type="match status" value="1"/>
</dbReference>
<keyword evidence="2" id="KW-0813">Transport</keyword>
<feature type="domain" description="ABC transporter" evidence="5">
    <location>
        <begin position="7"/>
        <end position="233"/>
    </location>
</feature>
<dbReference type="Proteomes" id="UP000245474">
    <property type="component" value="Unassembled WGS sequence"/>
</dbReference>
<evidence type="ECO:0000256" key="4">
    <source>
        <dbReference type="ARBA" id="ARBA00022840"/>
    </source>
</evidence>
<keyword evidence="3" id="KW-0547">Nucleotide-binding</keyword>
<comment type="caution">
    <text evidence="6">The sequence shown here is derived from an EMBL/GenBank/DDBJ whole genome shotgun (WGS) entry which is preliminary data.</text>
</comment>
<dbReference type="InterPro" id="IPR003593">
    <property type="entry name" value="AAA+_ATPase"/>
</dbReference>
<evidence type="ECO:0000256" key="3">
    <source>
        <dbReference type="ARBA" id="ARBA00022741"/>
    </source>
</evidence>
<dbReference type="PROSITE" id="PS00211">
    <property type="entry name" value="ABC_TRANSPORTER_1"/>
    <property type="match status" value="1"/>
</dbReference>
<dbReference type="GO" id="GO:0005524">
    <property type="term" value="F:ATP binding"/>
    <property type="evidence" value="ECO:0007669"/>
    <property type="project" value="UniProtKB-KW"/>
</dbReference>
<organism evidence="6 7">
    <name type="scientific">Sediminicurvatus halobius</name>
    <dbReference type="NCBI Taxonomy" id="2182432"/>
    <lineage>
        <taxon>Bacteria</taxon>
        <taxon>Pseudomonadati</taxon>
        <taxon>Pseudomonadota</taxon>
        <taxon>Gammaproteobacteria</taxon>
        <taxon>Chromatiales</taxon>
        <taxon>Ectothiorhodospiraceae</taxon>
        <taxon>Sediminicurvatus</taxon>
    </lineage>
</organism>
<name>A0A2U2N995_9GAMM</name>
<dbReference type="PROSITE" id="PS50893">
    <property type="entry name" value="ABC_TRANSPORTER_2"/>
    <property type="match status" value="1"/>
</dbReference>
<protein>
    <submittedName>
        <fullName evidence="6">Cobalt ABC transporter ATP-binding protein</fullName>
    </submittedName>
</protein>
<dbReference type="PANTHER" id="PTHR43553:SF24">
    <property type="entry name" value="ENERGY-COUPLING FACTOR TRANSPORTER ATP-BINDING PROTEIN ECFA1"/>
    <property type="match status" value="1"/>
</dbReference>
<sequence length="238" mass="25548">MGAEPAIELQALRVEAHGQQLLDIPALRLTEQRIGLIGANGSGKSTLLRCLNGLVTPTAGRVRVDGLDVARATRRVRRRVGFVFQDADAQILMPTVGEEMDLGLKALGLAPEARRQRAEAALAQFGLAGMTARSAHLLSGGEKRRLALACILAMRPEILVLDEPTSMLDLPGQRRLRRLLEPLSQRLIVATHDLELLEGFDRVLVVDGGRLHADAPPGTAVDAYLALVEAREAAEAAA</sequence>
<dbReference type="Gene3D" id="3.40.50.300">
    <property type="entry name" value="P-loop containing nucleotide triphosphate hydrolases"/>
    <property type="match status" value="1"/>
</dbReference>
<evidence type="ECO:0000313" key="6">
    <source>
        <dbReference type="EMBL" id="PWG65731.1"/>
    </source>
</evidence>
<dbReference type="SUPFAM" id="SSF52540">
    <property type="entry name" value="P-loop containing nucleoside triphosphate hydrolases"/>
    <property type="match status" value="1"/>
</dbReference>
<evidence type="ECO:0000256" key="1">
    <source>
        <dbReference type="ARBA" id="ARBA00005417"/>
    </source>
</evidence>
<accession>A0A2U2N995</accession>
<proteinExistence type="inferred from homology"/>
<keyword evidence="7" id="KW-1185">Reference proteome</keyword>
<dbReference type="OrthoDB" id="9780942at2"/>
<dbReference type="InterPro" id="IPR003439">
    <property type="entry name" value="ABC_transporter-like_ATP-bd"/>
</dbReference>
<dbReference type="PANTHER" id="PTHR43553">
    <property type="entry name" value="HEAVY METAL TRANSPORTER"/>
    <property type="match status" value="1"/>
</dbReference>
<comment type="similarity">
    <text evidence="1">Belongs to the ABC transporter superfamily.</text>
</comment>
<evidence type="ECO:0000259" key="5">
    <source>
        <dbReference type="PROSITE" id="PS50893"/>
    </source>
</evidence>
<dbReference type="Pfam" id="PF00005">
    <property type="entry name" value="ABC_tran"/>
    <property type="match status" value="1"/>
</dbReference>
<dbReference type="SMART" id="SM00382">
    <property type="entry name" value="AAA"/>
    <property type="match status" value="1"/>
</dbReference>
<dbReference type="AlphaFoldDB" id="A0A2U2N995"/>
<gene>
    <name evidence="6" type="ORF">DEM34_00205</name>
</gene>
<dbReference type="GO" id="GO:0016887">
    <property type="term" value="F:ATP hydrolysis activity"/>
    <property type="evidence" value="ECO:0007669"/>
    <property type="project" value="InterPro"/>
</dbReference>
<dbReference type="EMBL" id="QFFI01000001">
    <property type="protein sequence ID" value="PWG65731.1"/>
    <property type="molecule type" value="Genomic_DNA"/>
</dbReference>
<keyword evidence="4 6" id="KW-0067">ATP-binding</keyword>
<evidence type="ECO:0000313" key="7">
    <source>
        <dbReference type="Proteomes" id="UP000245474"/>
    </source>
</evidence>
<dbReference type="GO" id="GO:0042626">
    <property type="term" value="F:ATPase-coupled transmembrane transporter activity"/>
    <property type="evidence" value="ECO:0007669"/>
    <property type="project" value="TreeGrafter"/>
</dbReference>
<dbReference type="InterPro" id="IPR017871">
    <property type="entry name" value="ABC_transporter-like_CS"/>
</dbReference>
<dbReference type="InterPro" id="IPR050095">
    <property type="entry name" value="ECF_ABC_transporter_ATP-bd"/>
</dbReference>
<reference evidence="6 7" key="1">
    <citation type="submission" date="2018-05" db="EMBL/GenBank/DDBJ databases">
        <title>Spiribacter halobius sp. nov., a moderately halophilic bacterium isolated from marine solar saltern.</title>
        <authorList>
            <person name="Zheng W.-S."/>
            <person name="Lu D.-C."/>
            <person name="Du Z.-J."/>
        </authorList>
    </citation>
    <scope>NUCLEOTIDE SEQUENCE [LARGE SCALE GENOMIC DNA]</scope>
    <source>
        <strain evidence="6 7">E85</strain>
    </source>
</reference>
<dbReference type="GO" id="GO:0043190">
    <property type="term" value="C:ATP-binding cassette (ABC) transporter complex"/>
    <property type="evidence" value="ECO:0007669"/>
    <property type="project" value="TreeGrafter"/>
</dbReference>
<evidence type="ECO:0000256" key="2">
    <source>
        <dbReference type="ARBA" id="ARBA00022448"/>
    </source>
</evidence>
<dbReference type="RefSeq" id="WP_109675041.1">
    <property type="nucleotide sequence ID" value="NZ_CP086615.1"/>
</dbReference>